<dbReference type="SUPFAM" id="SSF55785">
    <property type="entry name" value="PYP-like sensor domain (PAS domain)"/>
    <property type="match status" value="1"/>
</dbReference>
<dbReference type="Pfam" id="PF13426">
    <property type="entry name" value="PAS_9"/>
    <property type="match status" value="1"/>
</dbReference>
<sequence>MNNLNYLMPRPIVKLHATQLHIQSPTPESFKNPDLISPEQLYDAVYESAFHPMFVGDFNGNIIKFNEKFSSLFGYAPSEIEKIKADDFFKSMDSSFITFIDEMNEKGIARAEVRGIKKSREIFPCRISSVLYQSDKGERRFMNTVVNISEHISARWNLNG</sequence>
<name>A0A3M9N8Q6_9BACT</name>
<evidence type="ECO:0000259" key="1">
    <source>
        <dbReference type="PROSITE" id="PS50112"/>
    </source>
</evidence>
<dbReference type="Gene3D" id="3.30.450.20">
    <property type="entry name" value="PAS domain"/>
    <property type="match status" value="1"/>
</dbReference>
<feature type="domain" description="PAS" evidence="1">
    <location>
        <begin position="38"/>
        <end position="80"/>
    </location>
</feature>
<evidence type="ECO:0000313" key="2">
    <source>
        <dbReference type="EMBL" id="RNI34184.1"/>
    </source>
</evidence>
<organism evidence="2 3">
    <name type="scientific">Hanamia caeni</name>
    <dbReference type="NCBI Taxonomy" id="2294116"/>
    <lineage>
        <taxon>Bacteria</taxon>
        <taxon>Pseudomonadati</taxon>
        <taxon>Bacteroidota</taxon>
        <taxon>Chitinophagia</taxon>
        <taxon>Chitinophagales</taxon>
        <taxon>Chitinophagaceae</taxon>
        <taxon>Hanamia</taxon>
    </lineage>
</organism>
<keyword evidence="3" id="KW-1185">Reference proteome</keyword>
<protein>
    <submittedName>
        <fullName evidence="2">PAS domain S-box protein</fullName>
    </submittedName>
</protein>
<dbReference type="InterPro" id="IPR035965">
    <property type="entry name" value="PAS-like_dom_sf"/>
</dbReference>
<proteinExistence type="predicted"/>
<dbReference type="NCBIfam" id="TIGR00229">
    <property type="entry name" value="sensory_box"/>
    <property type="match status" value="1"/>
</dbReference>
<dbReference type="OrthoDB" id="9813903at2"/>
<dbReference type="SMART" id="SM00091">
    <property type="entry name" value="PAS"/>
    <property type="match status" value="1"/>
</dbReference>
<dbReference type="RefSeq" id="WP_123121726.1">
    <property type="nucleotide sequence ID" value="NZ_RJJR01000014.1"/>
</dbReference>
<dbReference type="CDD" id="cd00130">
    <property type="entry name" value="PAS"/>
    <property type="match status" value="1"/>
</dbReference>
<dbReference type="EMBL" id="RJJR01000014">
    <property type="protein sequence ID" value="RNI34184.1"/>
    <property type="molecule type" value="Genomic_DNA"/>
</dbReference>
<dbReference type="InterPro" id="IPR000014">
    <property type="entry name" value="PAS"/>
</dbReference>
<gene>
    <name evidence="2" type="ORF">EFY79_15890</name>
</gene>
<reference evidence="2 3" key="1">
    <citation type="submission" date="2018-11" db="EMBL/GenBank/DDBJ databases">
        <title>Draft genome sequence of Ferruginibacter sp. BO-59.</title>
        <authorList>
            <person name="Im W.T."/>
        </authorList>
    </citation>
    <scope>NUCLEOTIDE SEQUENCE [LARGE SCALE GENOMIC DNA]</scope>
    <source>
        <strain evidence="2 3">BO-59</strain>
    </source>
</reference>
<accession>A0A3M9N8Q6</accession>
<dbReference type="PROSITE" id="PS50112">
    <property type="entry name" value="PAS"/>
    <property type="match status" value="1"/>
</dbReference>
<evidence type="ECO:0000313" key="3">
    <source>
        <dbReference type="Proteomes" id="UP000267223"/>
    </source>
</evidence>
<dbReference type="AlphaFoldDB" id="A0A3M9N8Q6"/>
<comment type="caution">
    <text evidence="2">The sequence shown here is derived from an EMBL/GenBank/DDBJ whole genome shotgun (WGS) entry which is preliminary data.</text>
</comment>
<dbReference type="Proteomes" id="UP000267223">
    <property type="component" value="Unassembled WGS sequence"/>
</dbReference>